<dbReference type="OrthoDB" id="2588950at2759"/>
<organism evidence="2 3">
    <name type="scientific">Saitozyma podzolica</name>
    <dbReference type="NCBI Taxonomy" id="1890683"/>
    <lineage>
        <taxon>Eukaryota</taxon>
        <taxon>Fungi</taxon>
        <taxon>Dikarya</taxon>
        <taxon>Basidiomycota</taxon>
        <taxon>Agaricomycotina</taxon>
        <taxon>Tremellomycetes</taxon>
        <taxon>Tremellales</taxon>
        <taxon>Trimorphomycetaceae</taxon>
        <taxon>Saitozyma</taxon>
    </lineage>
</organism>
<keyword evidence="1" id="KW-1133">Transmembrane helix</keyword>
<dbReference type="AlphaFoldDB" id="A0A427XYM0"/>
<evidence type="ECO:0000313" key="2">
    <source>
        <dbReference type="EMBL" id="RSH83930.1"/>
    </source>
</evidence>
<proteinExistence type="predicted"/>
<dbReference type="Proteomes" id="UP000279259">
    <property type="component" value="Unassembled WGS sequence"/>
</dbReference>
<reference evidence="2 3" key="1">
    <citation type="submission" date="2018-11" db="EMBL/GenBank/DDBJ databases">
        <title>Genome sequence of Saitozyma podzolica DSM 27192.</title>
        <authorList>
            <person name="Aliyu H."/>
            <person name="Gorte O."/>
            <person name="Ochsenreither K."/>
        </authorList>
    </citation>
    <scope>NUCLEOTIDE SEQUENCE [LARGE SCALE GENOMIC DNA]</scope>
    <source>
        <strain evidence="2 3">DSM 27192</strain>
    </source>
</reference>
<comment type="caution">
    <text evidence="2">The sequence shown here is derived from an EMBL/GenBank/DDBJ whole genome shotgun (WGS) entry which is preliminary data.</text>
</comment>
<protein>
    <submittedName>
        <fullName evidence="2">Uncharacterized protein</fullName>
    </submittedName>
</protein>
<evidence type="ECO:0000256" key="1">
    <source>
        <dbReference type="SAM" id="Phobius"/>
    </source>
</evidence>
<accession>A0A427XYM0</accession>
<feature type="transmembrane region" description="Helical" evidence="1">
    <location>
        <begin position="256"/>
        <end position="276"/>
    </location>
</feature>
<keyword evidence="1" id="KW-0472">Membrane</keyword>
<keyword evidence="3" id="KW-1185">Reference proteome</keyword>
<keyword evidence="1" id="KW-0812">Transmembrane</keyword>
<evidence type="ECO:0000313" key="3">
    <source>
        <dbReference type="Proteomes" id="UP000279259"/>
    </source>
</evidence>
<name>A0A427XYM0_9TREE</name>
<gene>
    <name evidence="2" type="ORF">EHS25_005174</name>
</gene>
<feature type="transmembrane region" description="Helical" evidence="1">
    <location>
        <begin position="225"/>
        <end position="250"/>
    </location>
</feature>
<sequence>MDIDRTREISKDIGKKLVSLDPVEFDSAINEYFEPAKLAPFLATLSRSTTRSPHLNPAHCCRAPPSPGSSFLSTPPLFSRCAHDTVSPSAPFSVSAPISLSLTPQANATFEAQTVKVHGASKIKKLALFQALMAKDSEMTSQPKYNKETQILSLGFQRTYATPTLPTYIPVAGIFSNRQKTLHWDVDMHFLADEDGEGEPGAKGRKLYVTKVELKRRERIPFEGLLPFGVIRPVLSLLTLIIASVVVFTYQHKADGPVSFVLAAIAALFNAAWELLLAEKGKREAQAEKWREEKEAQVNKLYDNALATATELQRTLETRARDAGVPVDEYKRQAGKTLEELRARAQEAASVLEKRAREAREKVGQASGYFEGRVGEVRDKAS</sequence>
<dbReference type="EMBL" id="RSCD01000022">
    <property type="protein sequence ID" value="RSH83930.1"/>
    <property type="molecule type" value="Genomic_DNA"/>
</dbReference>